<protein>
    <submittedName>
        <fullName evidence="1">Uncharacterized protein</fullName>
    </submittedName>
</protein>
<keyword evidence="2" id="KW-1185">Reference proteome</keyword>
<evidence type="ECO:0000313" key="1">
    <source>
        <dbReference type="EMBL" id="CUA67805.1"/>
    </source>
</evidence>
<dbReference type="EMBL" id="CYGV01000224">
    <property type="protein sequence ID" value="CUA67805.1"/>
    <property type="molecule type" value="Genomic_DNA"/>
</dbReference>
<dbReference type="SUPFAM" id="SSF54897">
    <property type="entry name" value="Protease propeptides/inhibitors"/>
    <property type="match status" value="1"/>
</dbReference>
<evidence type="ECO:0000313" key="2">
    <source>
        <dbReference type="Proteomes" id="UP000044841"/>
    </source>
</evidence>
<reference evidence="1 2" key="1">
    <citation type="submission" date="2015-07" db="EMBL/GenBank/DDBJ databases">
        <authorList>
            <person name="Noorani M."/>
        </authorList>
    </citation>
    <scope>NUCLEOTIDE SEQUENCE [LARGE SCALE GENOMIC DNA]</scope>
    <source>
        <strain evidence="1">BBA 69670</strain>
    </source>
</reference>
<gene>
    <name evidence="1" type="ORF">RSOLAG22IIIB_03234</name>
</gene>
<sequence>MDSYPVPILWASRNAIPNEYIVRLKDDADMISHLKWLEQYANDGLSKCIVTGKFEAIKGYGAELSGPVLEDLTRRHDVKRITQECETECASCLPTSPSPRLPRWRAEDYQVESSVYM</sequence>
<organism evidence="1 2">
    <name type="scientific">Rhizoctonia solani</name>
    <dbReference type="NCBI Taxonomy" id="456999"/>
    <lineage>
        <taxon>Eukaryota</taxon>
        <taxon>Fungi</taxon>
        <taxon>Dikarya</taxon>
        <taxon>Basidiomycota</taxon>
        <taxon>Agaricomycotina</taxon>
        <taxon>Agaricomycetes</taxon>
        <taxon>Cantharellales</taxon>
        <taxon>Ceratobasidiaceae</taxon>
        <taxon>Rhizoctonia</taxon>
    </lineage>
</organism>
<accession>A0A0K6FNF7</accession>
<dbReference type="Proteomes" id="UP000044841">
    <property type="component" value="Unassembled WGS sequence"/>
</dbReference>
<name>A0A0K6FNF7_9AGAM</name>
<proteinExistence type="predicted"/>
<dbReference type="AlphaFoldDB" id="A0A0K6FNF7"/>